<feature type="domain" description="Palmitoyltransferase DHHC" evidence="13">
    <location>
        <begin position="179"/>
        <end position="298"/>
    </location>
</feature>
<feature type="compositionally biased region" description="Basic and acidic residues" evidence="12">
    <location>
        <begin position="367"/>
        <end position="380"/>
    </location>
</feature>
<dbReference type="AlphaFoldDB" id="A0A438N6K0"/>
<feature type="compositionally biased region" description="Polar residues" evidence="12">
    <location>
        <begin position="352"/>
        <end position="366"/>
    </location>
</feature>
<feature type="compositionally biased region" description="Basic residues" evidence="12">
    <location>
        <begin position="524"/>
        <end position="541"/>
    </location>
</feature>
<dbReference type="GO" id="GO:0019706">
    <property type="term" value="F:protein-cysteine S-palmitoyltransferase activity"/>
    <property type="evidence" value="ECO:0007669"/>
    <property type="project" value="UniProtKB-EC"/>
</dbReference>
<organism evidence="14 15">
    <name type="scientific">Exophiala mesophila</name>
    <name type="common">Black yeast-like fungus</name>
    <dbReference type="NCBI Taxonomy" id="212818"/>
    <lineage>
        <taxon>Eukaryota</taxon>
        <taxon>Fungi</taxon>
        <taxon>Dikarya</taxon>
        <taxon>Ascomycota</taxon>
        <taxon>Pezizomycotina</taxon>
        <taxon>Eurotiomycetes</taxon>
        <taxon>Chaetothyriomycetidae</taxon>
        <taxon>Chaetothyriales</taxon>
        <taxon>Herpotrichiellaceae</taxon>
        <taxon>Exophiala</taxon>
    </lineage>
</organism>
<evidence type="ECO:0000256" key="9">
    <source>
        <dbReference type="ARBA" id="ARBA00038298"/>
    </source>
</evidence>
<dbReference type="PANTHER" id="PTHR22883:SF23">
    <property type="entry name" value="PALMITOYLTRANSFERASE ZDHHC6"/>
    <property type="match status" value="1"/>
</dbReference>
<dbReference type="GO" id="GO:0016020">
    <property type="term" value="C:membrane"/>
    <property type="evidence" value="ECO:0007669"/>
    <property type="project" value="UniProtKB-SubCell"/>
</dbReference>
<evidence type="ECO:0000256" key="4">
    <source>
        <dbReference type="ARBA" id="ARBA00022989"/>
    </source>
</evidence>
<name>A0A438N6K0_EXOME</name>
<comment type="caution">
    <text evidence="14">The sequence shown here is derived from an EMBL/GenBank/DDBJ whole genome shotgun (WGS) entry which is preliminary data.</text>
</comment>
<keyword evidence="3 11" id="KW-0812">Transmembrane</keyword>
<dbReference type="PANTHER" id="PTHR22883">
    <property type="entry name" value="ZINC FINGER DHHC DOMAIN CONTAINING PROTEIN"/>
    <property type="match status" value="1"/>
</dbReference>
<feature type="transmembrane region" description="Helical" evidence="11">
    <location>
        <begin position="259"/>
        <end position="288"/>
    </location>
</feature>
<evidence type="ECO:0000256" key="12">
    <source>
        <dbReference type="SAM" id="MobiDB-lite"/>
    </source>
</evidence>
<feature type="compositionally biased region" description="Basic and acidic residues" evidence="12">
    <location>
        <begin position="125"/>
        <end position="139"/>
    </location>
</feature>
<evidence type="ECO:0000256" key="2">
    <source>
        <dbReference type="ARBA" id="ARBA00022679"/>
    </source>
</evidence>
<proteinExistence type="inferred from homology"/>
<evidence type="ECO:0000256" key="1">
    <source>
        <dbReference type="ARBA" id="ARBA00004141"/>
    </source>
</evidence>
<dbReference type="GO" id="GO:0005794">
    <property type="term" value="C:Golgi apparatus"/>
    <property type="evidence" value="ECO:0007669"/>
    <property type="project" value="TreeGrafter"/>
</dbReference>
<feature type="transmembrane region" description="Helical" evidence="11">
    <location>
        <begin position="227"/>
        <end position="247"/>
    </location>
</feature>
<comment type="similarity">
    <text evidence="9">Belongs to the DHHC palmitoyltransferase family. PFA5 subfamily.</text>
</comment>
<dbReference type="VEuPathDB" id="FungiDB:PV10_05843"/>
<evidence type="ECO:0000256" key="11">
    <source>
        <dbReference type="RuleBase" id="RU079119"/>
    </source>
</evidence>
<comment type="catalytic activity">
    <reaction evidence="10 11">
        <text>L-cysteinyl-[protein] + hexadecanoyl-CoA = S-hexadecanoyl-L-cysteinyl-[protein] + CoA</text>
        <dbReference type="Rhea" id="RHEA:36683"/>
        <dbReference type="Rhea" id="RHEA-COMP:10131"/>
        <dbReference type="Rhea" id="RHEA-COMP:11032"/>
        <dbReference type="ChEBI" id="CHEBI:29950"/>
        <dbReference type="ChEBI" id="CHEBI:57287"/>
        <dbReference type="ChEBI" id="CHEBI:57379"/>
        <dbReference type="ChEBI" id="CHEBI:74151"/>
        <dbReference type="EC" id="2.3.1.225"/>
    </reaction>
</comment>
<feature type="region of interest" description="Disordered" evidence="12">
    <location>
        <begin position="125"/>
        <end position="158"/>
    </location>
</feature>
<dbReference type="GO" id="GO:0006612">
    <property type="term" value="P:protein targeting to membrane"/>
    <property type="evidence" value="ECO:0007669"/>
    <property type="project" value="TreeGrafter"/>
</dbReference>
<evidence type="ECO:0000256" key="5">
    <source>
        <dbReference type="ARBA" id="ARBA00023136"/>
    </source>
</evidence>
<evidence type="ECO:0000256" key="3">
    <source>
        <dbReference type="ARBA" id="ARBA00022692"/>
    </source>
</evidence>
<keyword evidence="2 11" id="KW-0808">Transferase</keyword>
<accession>A0A438N6K0</accession>
<dbReference type="EC" id="2.3.1.225" evidence="11"/>
<dbReference type="Proteomes" id="UP000288859">
    <property type="component" value="Unassembled WGS sequence"/>
</dbReference>
<dbReference type="GO" id="GO:0005783">
    <property type="term" value="C:endoplasmic reticulum"/>
    <property type="evidence" value="ECO:0007669"/>
    <property type="project" value="TreeGrafter"/>
</dbReference>
<comment type="domain">
    <text evidence="11">The DHHC domain is required for palmitoyltransferase activity.</text>
</comment>
<evidence type="ECO:0000313" key="14">
    <source>
        <dbReference type="EMBL" id="RVX71401.1"/>
    </source>
</evidence>
<evidence type="ECO:0000256" key="10">
    <source>
        <dbReference type="ARBA" id="ARBA00048048"/>
    </source>
</evidence>
<gene>
    <name evidence="14" type="ORF">B0A52_04973</name>
</gene>
<protein>
    <recommendedName>
        <fullName evidence="11">Palmitoyltransferase</fullName>
        <ecNumber evidence="11">2.3.1.225</ecNumber>
    </recommendedName>
</protein>
<reference evidence="14 15" key="1">
    <citation type="submission" date="2017-03" db="EMBL/GenBank/DDBJ databases">
        <title>Genomes of endolithic fungi from Antarctica.</title>
        <authorList>
            <person name="Coleine C."/>
            <person name="Masonjones S."/>
            <person name="Stajich J.E."/>
        </authorList>
    </citation>
    <scope>NUCLEOTIDE SEQUENCE [LARGE SCALE GENOMIC DNA]</scope>
    <source>
        <strain evidence="14 15">CCFEE 6314</strain>
    </source>
</reference>
<evidence type="ECO:0000259" key="13">
    <source>
        <dbReference type="Pfam" id="PF01529"/>
    </source>
</evidence>
<feature type="transmembrane region" description="Helical" evidence="11">
    <location>
        <begin position="21"/>
        <end position="47"/>
    </location>
</feature>
<keyword evidence="6" id="KW-0564">Palmitate</keyword>
<evidence type="ECO:0000313" key="15">
    <source>
        <dbReference type="Proteomes" id="UP000288859"/>
    </source>
</evidence>
<feature type="transmembrane region" description="Helical" evidence="11">
    <location>
        <begin position="67"/>
        <end position="91"/>
    </location>
</feature>
<keyword evidence="7" id="KW-0449">Lipoprotein</keyword>
<keyword evidence="5 11" id="KW-0472">Membrane</keyword>
<keyword evidence="4 11" id="KW-1133">Transmembrane helix</keyword>
<evidence type="ECO:0000256" key="8">
    <source>
        <dbReference type="ARBA" id="ARBA00023315"/>
    </source>
</evidence>
<dbReference type="PROSITE" id="PS50216">
    <property type="entry name" value="DHHC"/>
    <property type="match status" value="1"/>
</dbReference>
<keyword evidence="8 11" id="KW-0012">Acyltransferase</keyword>
<evidence type="ECO:0000256" key="6">
    <source>
        <dbReference type="ARBA" id="ARBA00023139"/>
    </source>
</evidence>
<comment type="subcellular location">
    <subcellularLocation>
        <location evidence="1">Membrane</location>
        <topology evidence="1">Multi-pass membrane protein</topology>
    </subcellularLocation>
</comment>
<feature type="region of interest" description="Disordered" evidence="12">
    <location>
        <begin position="349"/>
        <end position="430"/>
    </location>
</feature>
<dbReference type="InterPro" id="IPR001594">
    <property type="entry name" value="Palmitoyltrfase_DHHC"/>
</dbReference>
<dbReference type="EMBL" id="NAJM01000017">
    <property type="protein sequence ID" value="RVX71401.1"/>
    <property type="molecule type" value="Genomic_DNA"/>
</dbReference>
<evidence type="ECO:0000256" key="7">
    <source>
        <dbReference type="ARBA" id="ARBA00023288"/>
    </source>
</evidence>
<dbReference type="Pfam" id="PF01529">
    <property type="entry name" value="DHHC"/>
    <property type="match status" value="1"/>
</dbReference>
<sequence>MREIKPIKPIKPMSKQTGNIVTARIIPVFLVAILGYASYAVTIVIGIDYLLDPAPSLPTSIRPRTGTAIAILTIYYLLLLMLLICLGRLLYTVIENPGLVPRGGQYYIEKERALSKSSENDSHEYSKEARLSHSSHDHPGYTTRHLRRPRRDSKSDSRIQAERFWHKDAFICGYDGRPPFCSTCYNYKPDRAHHCSELGRCVIKMDHFCPWVGGIVSETSFKYFIQFTFWAAVFCLYSMIFTSYFYATRRREQPGFINVHWILIIVLATLFFLFTAGMCGSSLQFAFINSTTIENFNRKSKIWYVAVWVPNSVLTRYHEHRRDDLRLISYPRPRAEQFQLLGVTRGAEGDESLTSVTPNEPNQARSLSRDETVDANKDAPDNVGGTQTQQPQPPRPIYDPQSASLFPPHPAVARTTPPVSRGGDDNTGASADRFRAQYQPAVRTFAILETEAGANPFDLGAFANFKQVMGNSLFDWLLPLRAPPLTDHSDPTGFYQFGPVLKSLRQEVGIEWQEDETEEGAVKGTHRSRPHRKHERRRKKTRSADHPHRSGSRRGQHTDSAYGTGNTLEGRGEPDRRS</sequence>
<dbReference type="OrthoDB" id="331948at2759"/>
<feature type="region of interest" description="Disordered" evidence="12">
    <location>
        <begin position="513"/>
        <end position="578"/>
    </location>
</feature>
<feature type="compositionally biased region" description="Polar residues" evidence="12">
    <location>
        <begin position="558"/>
        <end position="567"/>
    </location>
</feature>
<dbReference type="InterPro" id="IPR039859">
    <property type="entry name" value="PFA4/ZDH16/20/ERF2-like"/>
</dbReference>